<sequence>MQQTRQYIETLAANTVPGPMLLQSICKDAATNLQVDLVSVWFFSETYDRITCACRYDVLADTVTSGGTLGRAAHPVYFQHLLSETRLIAPDVEKRSYTVELLDTYFRPNKIKSLLDYILVHNSEPIGVICCENRRTTRDWREEDVRYLNMLGTMAAAALFQSRSEFL</sequence>
<reference evidence="2" key="2">
    <citation type="submission" date="2020-09" db="EMBL/GenBank/DDBJ databases">
        <authorList>
            <person name="Sun Q."/>
            <person name="Kim S."/>
        </authorList>
    </citation>
    <scope>NUCLEOTIDE SEQUENCE</scope>
    <source>
        <strain evidence="2">KCTC 42590</strain>
    </source>
</reference>
<dbReference type="RefSeq" id="WP_191251284.1">
    <property type="nucleotide sequence ID" value="NZ_BNCI01000001.1"/>
</dbReference>
<dbReference type="SUPFAM" id="SSF55781">
    <property type="entry name" value="GAF domain-like"/>
    <property type="match status" value="1"/>
</dbReference>
<proteinExistence type="predicted"/>
<dbReference type="Gene3D" id="3.30.450.40">
    <property type="match status" value="1"/>
</dbReference>
<gene>
    <name evidence="2" type="ORF">GCM10017044_14360</name>
</gene>
<comment type="caution">
    <text evidence="2">The sequence shown here is derived from an EMBL/GenBank/DDBJ whole genome shotgun (WGS) entry which is preliminary data.</text>
</comment>
<accession>A0A919E587</accession>
<dbReference type="InterPro" id="IPR003018">
    <property type="entry name" value="GAF"/>
</dbReference>
<feature type="domain" description="GAF" evidence="1">
    <location>
        <begin position="21"/>
        <end position="159"/>
    </location>
</feature>
<protein>
    <recommendedName>
        <fullName evidence="1">GAF domain-containing protein</fullName>
    </recommendedName>
</protein>
<evidence type="ECO:0000259" key="1">
    <source>
        <dbReference type="Pfam" id="PF01590"/>
    </source>
</evidence>
<dbReference type="AlphaFoldDB" id="A0A919E587"/>
<organism evidence="2 3">
    <name type="scientific">Kordiimonas sediminis</name>
    <dbReference type="NCBI Taxonomy" id="1735581"/>
    <lineage>
        <taxon>Bacteria</taxon>
        <taxon>Pseudomonadati</taxon>
        <taxon>Pseudomonadota</taxon>
        <taxon>Alphaproteobacteria</taxon>
        <taxon>Kordiimonadales</taxon>
        <taxon>Kordiimonadaceae</taxon>
        <taxon>Kordiimonas</taxon>
    </lineage>
</organism>
<evidence type="ECO:0000313" key="2">
    <source>
        <dbReference type="EMBL" id="GHF20597.1"/>
    </source>
</evidence>
<keyword evidence="3" id="KW-1185">Reference proteome</keyword>
<evidence type="ECO:0000313" key="3">
    <source>
        <dbReference type="Proteomes" id="UP000630923"/>
    </source>
</evidence>
<name>A0A919E587_9PROT</name>
<dbReference type="EMBL" id="BNCI01000001">
    <property type="protein sequence ID" value="GHF20597.1"/>
    <property type="molecule type" value="Genomic_DNA"/>
</dbReference>
<dbReference type="InterPro" id="IPR029016">
    <property type="entry name" value="GAF-like_dom_sf"/>
</dbReference>
<dbReference type="Pfam" id="PF01590">
    <property type="entry name" value="GAF"/>
    <property type="match status" value="1"/>
</dbReference>
<dbReference type="Proteomes" id="UP000630923">
    <property type="component" value="Unassembled WGS sequence"/>
</dbReference>
<reference evidence="2" key="1">
    <citation type="journal article" date="2014" name="Int. J. Syst. Evol. Microbiol.">
        <title>Complete genome sequence of Corynebacterium casei LMG S-19264T (=DSM 44701T), isolated from a smear-ripened cheese.</title>
        <authorList>
            <consortium name="US DOE Joint Genome Institute (JGI-PGF)"/>
            <person name="Walter F."/>
            <person name="Albersmeier A."/>
            <person name="Kalinowski J."/>
            <person name="Ruckert C."/>
        </authorList>
    </citation>
    <scope>NUCLEOTIDE SEQUENCE</scope>
    <source>
        <strain evidence="2">KCTC 42590</strain>
    </source>
</reference>